<dbReference type="InterPro" id="IPR036520">
    <property type="entry name" value="UPF0759_sf"/>
</dbReference>
<dbReference type="Gene3D" id="3.20.20.410">
    <property type="entry name" value="Protein of unknown function UPF0759"/>
    <property type="match status" value="1"/>
</dbReference>
<gene>
    <name evidence="1" type="ORF">JOF56_011262</name>
</gene>
<dbReference type="Proteomes" id="UP001519332">
    <property type="component" value="Unassembled WGS sequence"/>
</dbReference>
<keyword evidence="2" id="KW-1185">Reference proteome</keyword>
<organism evidence="1 2">
    <name type="scientific">Kibdelosporangium banguiense</name>
    <dbReference type="NCBI Taxonomy" id="1365924"/>
    <lineage>
        <taxon>Bacteria</taxon>
        <taxon>Bacillati</taxon>
        <taxon>Actinomycetota</taxon>
        <taxon>Actinomycetes</taxon>
        <taxon>Pseudonocardiales</taxon>
        <taxon>Pseudonocardiaceae</taxon>
        <taxon>Kibdelosporangium</taxon>
    </lineage>
</organism>
<sequence length="227" mass="25311">MEINGSFYSLQRPSSYQRWAAETPDDFLFAVKGGRFITHMKRLKDVGTPLANFFASGVLALGAKLGPVLWQFPGNFPFDAELFAQFFDLLPHSTVAAAELAEGHDERLDGRSWTAVDGNRPVLHAIEVRHPSFSDPAFTKLLREQGIAVVAADTAGKFPYFDDVTADFAYVRLHGDVELYASGYSDEALDRWAAKIRQWGTDTYVYFDNDIKVKAPGDAIALRQRLT</sequence>
<dbReference type="EMBL" id="JAGINW010000001">
    <property type="protein sequence ID" value="MBP2330877.1"/>
    <property type="molecule type" value="Genomic_DNA"/>
</dbReference>
<evidence type="ECO:0000313" key="1">
    <source>
        <dbReference type="EMBL" id="MBP2330877.1"/>
    </source>
</evidence>
<reference evidence="1 2" key="1">
    <citation type="submission" date="2021-03" db="EMBL/GenBank/DDBJ databases">
        <title>Sequencing the genomes of 1000 actinobacteria strains.</title>
        <authorList>
            <person name="Klenk H.-P."/>
        </authorList>
    </citation>
    <scope>NUCLEOTIDE SEQUENCE [LARGE SCALE GENOMIC DNA]</scope>
    <source>
        <strain evidence="1 2">DSM 46670</strain>
    </source>
</reference>
<comment type="caution">
    <text evidence="1">The sequence shown here is derived from an EMBL/GenBank/DDBJ whole genome shotgun (WGS) entry which is preliminary data.</text>
</comment>
<name>A0ABS4U2J6_9PSEU</name>
<dbReference type="SUPFAM" id="SSF117396">
    <property type="entry name" value="TM1631-like"/>
    <property type="match status" value="1"/>
</dbReference>
<dbReference type="InterPro" id="IPR002763">
    <property type="entry name" value="DUF72"/>
</dbReference>
<dbReference type="Pfam" id="PF01904">
    <property type="entry name" value="DUF72"/>
    <property type="match status" value="1"/>
</dbReference>
<dbReference type="PANTHER" id="PTHR30348">
    <property type="entry name" value="UNCHARACTERIZED PROTEIN YECE"/>
    <property type="match status" value="1"/>
</dbReference>
<dbReference type="PANTHER" id="PTHR30348:SF4">
    <property type="entry name" value="DUF72 DOMAIN-CONTAINING PROTEIN"/>
    <property type="match status" value="1"/>
</dbReference>
<proteinExistence type="predicted"/>
<protein>
    <submittedName>
        <fullName evidence="1">Uncharacterized protein YecE (DUF72 family)</fullName>
    </submittedName>
</protein>
<evidence type="ECO:0000313" key="2">
    <source>
        <dbReference type="Proteomes" id="UP001519332"/>
    </source>
</evidence>
<accession>A0ABS4U2J6</accession>